<dbReference type="CDD" id="cd00531">
    <property type="entry name" value="NTF2_like"/>
    <property type="match status" value="1"/>
</dbReference>
<dbReference type="Gene3D" id="3.10.450.50">
    <property type="match status" value="1"/>
</dbReference>
<evidence type="ECO:0000259" key="1">
    <source>
        <dbReference type="Pfam" id="PF13577"/>
    </source>
</evidence>
<sequence>MAHSSNSGSETSQALTQEALTQETLTIEAVIAKQAIHDLNAQYCRAVDRCDTPLMQSIWHPDATVDVGVFAGAAADYAEIITQPNDVMERSFHAITNELYNIDGETAEGEAYVTAAVTLIEDGEKVERLVGGRYVDKFVKHDGLWKFYHRLFVVDWSNTFNSEQVWRDSVFAMFTNHGSRGKEDLSYSRL</sequence>
<feature type="domain" description="SnoaL-like" evidence="1">
    <location>
        <begin position="32"/>
        <end position="150"/>
    </location>
</feature>
<reference evidence="3" key="1">
    <citation type="journal article" date="2019" name="Int. J. Syst. Evol. Microbiol.">
        <title>The Global Catalogue of Microorganisms (GCM) 10K type strain sequencing project: providing services to taxonomists for standard genome sequencing and annotation.</title>
        <authorList>
            <consortium name="The Broad Institute Genomics Platform"/>
            <consortium name="The Broad Institute Genome Sequencing Center for Infectious Disease"/>
            <person name="Wu L."/>
            <person name="Ma J."/>
        </authorList>
    </citation>
    <scope>NUCLEOTIDE SEQUENCE [LARGE SCALE GENOMIC DNA]</scope>
    <source>
        <strain evidence="3">JCM 19134</strain>
    </source>
</reference>
<organism evidence="2 3">
    <name type="scientific">Halioxenophilus aromaticivorans</name>
    <dbReference type="NCBI Taxonomy" id="1306992"/>
    <lineage>
        <taxon>Bacteria</taxon>
        <taxon>Pseudomonadati</taxon>
        <taxon>Pseudomonadota</taxon>
        <taxon>Gammaproteobacteria</taxon>
        <taxon>Alteromonadales</taxon>
        <taxon>Alteromonadaceae</taxon>
        <taxon>Halioxenophilus</taxon>
    </lineage>
</organism>
<dbReference type="Pfam" id="PF13577">
    <property type="entry name" value="SnoaL_4"/>
    <property type="match status" value="1"/>
</dbReference>
<dbReference type="AlphaFoldDB" id="A0AAV3U6V2"/>
<protein>
    <submittedName>
        <fullName evidence="2">Nuclear transport factor 2 family protein</fullName>
    </submittedName>
</protein>
<evidence type="ECO:0000313" key="2">
    <source>
        <dbReference type="EMBL" id="GAA4952473.1"/>
    </source>
</evidence>
<keyword evidence="3" id="KW-1185">Reference proteome</keyword>
<dbReference type="SUPFAM" id="SSF54427">
    <property type="entry name" value="NTF2-like"/>
    <property type="match status" value="1"/>
</dbReference>
<dbReference type="EMBL" id="BAABLX010000029">
    <property type="protein sequence ID" value="GAA4952473.1"/>
    <property type="molecule type" value="Genomic_DNA"/>
</dbReference>
<comment type="caution">
    <text evidence="2">The sequence shown here is derived from an EMBL/GenBank/DDBJ whole genome shotgun (WGS) entry which is preliminary data.</text>
</comment>
<dbReference type="RefSeq" id="WP_345425840.1">
    <property type="nucleotide sequence ID" value="NZ_AP031496.1"/>
</dbReference>
<accession>A0AAV3U6V2</accession>
<dbReference type="InterPro" id="IPR032710">
    <property type="entry name" value="NTF2-like_dom_sf"/>
</dbReference>
<dbReference type="InterPro" id="IPR037401">
    <property type="entry name" value="SnoaL-like"/>
</dbReference>
<proteinExistence type="predicted"/>
<gene>
    <name evidence="2" type="ORF">GCM10025791_36450</name>
</gene>
<name>A0AAV3U6V2_9ALTE</name>
<evidence type="ECO:0000313" key="3">
    <source>
        <dbReference type="Proteomes" id="UP001409585"/>
    </source>
</evidence>
<dbReference type="Proteomes" id="UP001409585">
    <property type="component" value="Unassembled WGS sequence"/>
</dbReference>